<sequence length="592" mass="67629">MSKIKQWFQFFKANLAKGFKRFPVTIGFAVAFVVIAIYFSHASEKAPYIDKVMMALAIGVPLSGVMKMLEEQFAFHKWLDVAVAVSFVAVYGYLIPLNPDDVFMRQYTALSAALYSLFFIVPYLKHSVSFSQYLFYNISKFFLTVLYAFILFAGSSAVYFTVNVLFELQLPEVVYMDLMMISFGIFGPMHFLGHLPKSEQRELPYAMLFERLFTWIVLPLIMIYTVILHAYFIKILLTRTFPEGMIGNLVVWYGLISVVTLFFLNEIRSKQQWLAKVTKYYPIGMIAPLCMLFAAAWMRIDLYGLTLSRYLLVVAGLFEIIAVVLIFFRRERANVPLGIIAVLMILLSFYGPISGDSLARRQQNERLRSKIEMLGALDTNGNVNVNNLDVLSQNEISLTATYLADTYGVDSLYLAEENETAEAFENRTGIDLRTYRYQVPDKETYFSHYDESLMSKVMLDGADYLLKVTSYDSLKIELEAIDINVNVEKAASSDVIEVRFESSNGAVSERVDLTAWVKSMIALESFEDEREITLGDAQYAIKWILYNVNGYRTAETNAAPDESGLKTNDLASHQQEMIIEYFEGYLRIDKID</sequence>
<gene>
    <name evidence="2" type="ORF">KHM83_12875</name>
</gene>
<dbReference type="RefSeq" id="WP_213237433.1">
    <property type="nucleotide sequence ID" value="NZ_JAHBCL010000022.1"/>
</dbReference>
<dbReference type="EMBL" id="JAHBCL010000022">
    <property type="protein sequence ID" value="MBS7527571.1"/>
    <property type="molecule type" value="Genomic_DNA"/>
</dbReference>
<feature type="transmembrane region" description="Helical" evidence="1">
    <location>
        <begin position="48"/>
        <end position="66"/>
    </location>
</feature>
<dbReference type="Proteomes" id="UP000746471">
    <property type="component" value="Unassembled WGS sequence"/>
</dbReference>
<accession>A0ABS5PT97</accession>
<evidence type="ECO:0000313" key="2">
    <source>
        <dbReference type="EMBL" id="MBS7527571.1"/>
    </source>
</evidence>
<feature type="transmembrane region" description="Helical" evidence="1">
    <location>
        <begin position="310"/>
        <end position="328"/>
    </location>
</feature>
<keyword evidence="1" id="KW-0812">Transmembrane</keyword>
<feature type="transmembrane region" description="Helical" evidence="1">
    <location>
        <begin position="107"/>
        <end position="124"/>
    </location>
</feature>
<feature type="transmembrane region" description="Helical" evidence="1">
    <location>
        <begin position="21"/>
        <end position="42"/>
    </location>
</feature>
<organism evidence="2 3">
    <name type="scientific">Fusibacter paucivorans</name>
    <dbReference type="NCBI Taxonomy" id="76009"/>
    <lineage>
        <taxon>Bacteria</taxon>
        <taxon>Bacillati</taxon>
        <taxon>Bacillota</taxon>
        <taxon>Clostridia</taxon>
        <taxon>Eubacteriales</taxon>
        <taxon>Eubacteriales Family XII. Incertae Sedis</taxon>
        <taxon>Fusibacter</taxon>
    </lineage>
</organism>
<feature type="transmembrane region" description="Helical" evidence="1">
    <location>
        <begin position="212"/>
        <end position="233"/>
    </location>
</feature>
<feature type="transmembrane region" description="Helical" evidence="1">
    <location>
        <begin position="145"/>
        <end position="162"/>
    </location>
</feature>
<reference evidence="2 3" key="1">
    <citation type="submission" date="2021-05" db="EMBL/GenBank/DDBJ databases">
        <title>Fusibacter ferrireducens sp. nov., an anaerobic, sulfur- and Fe-reducing bacterium isolated from the mangrove sediment.</title>
        <authorList>
            <person name="Qiu D."/>
        </authorList>
    </citation>
    <scope>NUCLEOTIDE SEQUENCE [LARGE SCALE GENOMIC DNA]</scope>
    <source>
        <strain evidence="2 3">DSM 12116</strain>
    </source>
</reference>
<protein>
    <submittedName>
        <fullName evidence="2">DUF4153 domain-containing protein</fullName>
    </submittedName>
</protein>
<keyword evidence="3" id="KW-1185">Reference proteome</keyword>
<feature type="transmembrane region" description="Helical" evidence="1">
    <location>
        <begin position="280"/>
        <end position="298"/>
    </location>
</feature>
<name>A0ABS5PT97_9FIRM</name>
<comment type="caution">
    <text evidence="2">The sequence shown here is derived from an EMBL/GenBank/DDBJ whole genome shotgun (WGS) entry which is preliminary data.</text>
</comment>
<keyword evidence="1" id="KW-1133">Transmembrane helix</keyword>
<feature type="transmembrane region" description="Helical" evidence="1">
    <location>
        <begin position="245"/>
        <end position="264"/>
    </location>
</feature>
<evidence type="ECO:0000313" key="3">
    <source>
        <dbReference type="Proteomes" id="UP000746471"/>
    </source>
</evidence>
<feature type="transmembrane region" description="Helical" evidence="1">
    <location>
        <begin position="174"/>
        <end position="192"/>
    </location>
</feature>
<dbReference type="Pfam" id="PF13687">
    <property type="entry name" value="DUF4153"/>
    <property type="match status" value="1"/>
</dbReference>
<feature type="transmembrane region" description="Helical" evidence="1">
    <location>
        <begin position="78"/>
        <end position="95"/>
    </location>
</feature>
<evidence type="ECO:0000256" key="1">
    <source>
        <dbReference type="SAM" id="Phobius"/>
    </source>
</evidence>
<proteinExistence type="predicted"/>
<keyword evidence="1" id="KW-0472">Membrane</keyword>
<dbReference type="InterPro" id="IPR025291">
    <property type="entry name" value="DUF4153"/>
</dbReference>
<feature type="transmembrane region" description="Helical" evidence="1">
    <location>
        <begin position="335"/>
        <end position="353"/>
    </location>
</feature>